<organism evidence="1">
    <name type="scientific">Rhodococcus sp. NS1</name>
    <dbReference type="NCBI Taxonomy" id="402236"/>
    <lineage>
        <taxon>Bacteria</taxon>
        <taxon>Bacillati</taxon>
        <taxon>Actinomycetota</taxon>
        <taxon>Actinomycetes</taxon>
        <taxon>Mycobacteriales</taxon>
        <taxon>Nocardiaceae</taxon>
        <taxon>Rhodococcus</taxon>
    </lineage>
</organism>
<gene>
    <name evidence="1" type="ORF">PNSL1.066</name>
</gene>
<sequence length="231" mass="25612">MACPRIARRDIPLGCRRFGPAGTGRCRCPRNGRVRGYSRPGAVLIPRVRALRPPGEVDGPAAPRRVLTGQQRNAGHHGVEGEVRQRHRLQYLGAQPVFDDTSRHGSGLLHGAGLLGRGRCRCGGADSDLRRGMPQPGAVRIGHALHPAFLPEAQVDMRIAHPPRDRRIFRLACRVAREPRPRAAAVPIPAVLVVEHRLLPLLSWCGRFVCGRTRDLCAPGDRRQQHRHRWV</sequence>
<accession>Q06GB7</accession>
<reference evidence="1" key="1">
    <citation type="submission" date="2006-08" db="EMBL/GenBank/DDBJ databases">
        <title>The complete nucleotide sequence of Nocardia linear plasmid pNSL1.</title>
        <authorList>
            <person name="Zhu Y."/>
            <person name="Xu M."/>
            <person name="Qin Z."/>
        </authorList>
    </citation>
    <scope>NUCLEOTIDE SEQUENCE</scope>
    <source>
        <strain evidence="1">NS1</strain>
        <plasmid evidence="1">pNSL1</plasmid>
    </source>
</reference>
<protein>
    <submittedName>
        <fullName evidence="1">Uncharacterized protein</fullName>
    </submittedName>
</protein>
<dbReference type="EMBL" id="DQ888171">
    <property type="protein sequence ID" value="ABI79394.1"/>
    <property type="molecule type" value="Genomic_DNA"/>
</dbReference>
<dbReference type="AlphaFoldDB" id="Q06GB7"/>
<proteinExistence type="predicted"/>
<geneLocation type="plasmid" evidence="1">
    <name>pNSL1</name>
</geneLocation>
<keyword evidence="1" id="KW-0614">Plasmid</keyword>
<evidence type="ECO:0000313" key="1">
    <source>
        <dbReference type="EMBL" id="ABI79394.1"/>
    </source>
</evidence>
<name>Q06GB7_9NOCA</name>